<evidence type="ECO:0000256" key="7">
    <source>
        <dbReference type="PROSITE-ProRule" id="PRU01240"/>
    </source>
</evidence>
<dbReference type="InterPro" id="IPR051048">
    <property type="entry name" value="Peptidase_S8/S53_subtilisin"/>
</dbReference>
<dbReference type="Gene3D" id="2.60.40.10">
    <property type="entry name" value="Immunoglobulins"/>
    <property type="match status" value="1"/>
</dbReference>
<protein>
    <recommendedName>
        <fullName evidence="9">SLH domain-containing protein</fullName>
    </recommendedName>
</protein>
<evidence type="ECO:0000256" key="5">
    <source>
        <dbReference type="ARBA" id="ARBA00022801"/>
    </source>
</evidence>
<dbReference type="InterPro" id="IPR015500">
    <property type="entry name" value="Peptidase_S8_subtilisin-rel"/>
</dbReference>
<dbReference type="InterPro" id="IPR023827">
    <property type="entry name" value="Peptidase_S8_Asp-AS"/>
</dbReference>
<dbReference type="PROSITE" id="PS51892">
    <property type="entry name" value="SUBTILASE"/>
    <property type="match status" value="1"/>
</dbReference>
<sequence length="1086" mass="122703">MFISRHARIITTLIMIMMVVAIPLEASHQSLADYKSLNTAASFASSDAYNYEAEPTEKVQDHWHEVIVKWKYGTNPPSIPGTKLVTKDASERLAKLAVDEGISVQDVIAFAQNFSELEYIQPNYRYKLHTAPNDPEYVQQWHHQQINMERAWDIATGNADVVIAVLDTGVDLEHPDLMPNLVPGYNIINPEQPPIDDYGHGTQVAGVLGAVGNNQLDGTGILWHTRIMPIKVLDGSGEGDDFTIGQGIRHAVRNGADIIVLSLGDRLYSKHMEEAVKLAEQEGVLLIAATGNNGSTVNYPAAFPTVLAVGASDANDRVPSYSNFGPEVDVVAPGQGIFTTTMRGQMTYNSGTSMSAPIVAGIAALILKKHPEMEPWQVRQLIRQSAVDISGQNVWNQRSGYGRVDAYQALTVTPTIDIWSPNRTWEQAKEFPQGTNINSALNGVNDIDWFYIDVRHRGKVQVPFTTEYRGISMNWYYYDKQDDQTEGQLVPIIYSPDRTLEPGRYYIRIRVNNWEEIVRSLQQKGVRQSQFETRPLRYRMEHRFEIAADRYEPNNTINQAALIDIFQTERFEQGKPFVLIEGTLHQDGDFDWYKLDLPHPGELSIEVVNSYGRMDPVLTISKTLTTNIRDYDVVDDHAHGAGEFWRGDVSAGEFYFMVADYQLRSHPIPYQVKVTFNPSYEDRWEPNDTRLDAPNIVLNQNIYAFLDGNQDRDWFTFFVEDNSNIKIELTALLPDMVMEEVGLTARVFEATRETPSYIKTVENTRHLVLEETFSQGVYYIQLLRSGNEPSVSRQVPYMLQINNLSAESTPPRLIIEEPVRDQVFSTILVPVSGISDPGALITINNREIRAGLDGSFFTEYLFEGTGIQTLRVKSTNDTGKSIERAIQVTYQPSIIFSDVITPELQQAVYYLTERNIVQGFPDGTFRPNRSLTRGEIVTLILRALNVNIDQEASGLASTPSIRDVDRNHWAFNAMKVAIDRELIIGFADQSLRPDQTVTRAQLAVMLYRAFGEEYEQELDKLQTLESNPIIRYIDVPSGHWAYQDIKKSATLGYLIGFPGQIFLPDQAATRQQVAFALFRFISDYNQ</sequence>
<keyword evidence="3" id="KW-0964">Secreted</keyword>
<proteinExistence type="inferred from homology"/>
<dbReference type="STRING" id="766136.BHF68_14480"/>
<dbReference type="CDD" id="cd07484">
    <property type="entry name" value="Peptidases_S8_Thermitase_like"/>
    <property type="match status" value="1"/>
</dbReference>
<dbReference type="OrthoDB" id="9798386at2"/>
<dbReference type="PROSITE" id="PS00136">
    <property type="entry name" value="SUBTILASE_ASP"/>
    <property type="match status" value="1"/>
</dbReference>
<organism evidence="10 11">
    <name type="scientific">Desulfuribacillus alkaliarsenatis</name>
    <dbReference type="NCBI Taxonomy" id="766136"/>
    <lineage>
        <taxon>Bacteria</taxon>
        <taxon>Bacillati</taxon>
        <taxon>Bacillota</taxon>
        <taxon>Desulfuribacillia</taxon>
        <taxon>Desulfuribacillales</taxon>
        <taxon>Desulfuribacillaceae</taxon>
        <taxon>Desulfuribacillus</taxon>
    </lineage>
</organism>
<dbReference type="PANTHER" id="PTHR43399">
    <property type="entry name" value="SUBTILISIN-RELATED"/>
    <property type="match status" value="1"/>
</dbReference>
<dbReference type="GO" id="GO:0006508">
    <property type="term" value="P:proteolysis"/>
    <property type="evidence" value="ECO:0007669"/>
    <property type="project" value="UniProtKB-KW"/>
</dbReference>
<dbReference type="Proteomes" id="UP000094296">
    <property type="component" value="Unassembled WGS sequence"/>
</dbReference>
<evidence type="ECO:0000256" key="2">
    <source>
        <dbReference type="ARBA" id="ARBA00011073"/>
    </source>
</evidence>
<dbReference type="Gene3D" id="3.40.50.200">
    <property type="entry name" value="Peptidase S8/S53 domain"/>
    <property type="match status" value="1"/>
</dbReference>
<keyword evidence="6 7" id="KW-0720">Serine protease</keyword>
<dbReference type="Gene3D" id="2.60.120.380">
    <property type="match status" value="3"/>
</dbReference>
<keyword evidence="5 7" id="KW-0378">Hydrolase</keyword>
<dbReference type="Pfam" id="PF00395">
    <property type="entry name" value="SLH"/>
    <property type="match status" value="3"/>
</dbReference>
<name>A0A1E5G3I3_9FIRM</name>
<dbReference type="InterPro" id="IPR001119">
    <property type="entry name" value="SLH_dom"/>
</dbReference>
<dbReference type="InterPro" id="IPR034084">
    <property type="entry name" value="Thermitase-like_dom"/>
</dbReference>
<dbReference type="InterPro" id="IPR023828">
    <property type="entry name" value="Peptidase_S8_Ser-AS"/>
</dbReference>
<gene>
    <name evidence="10" type="ORF">BHF68_14480</name>
</gene>
<evidence type="ECO:0000256" key="1">
    <source>
        <dbReference type="ARBA" id="ARBA00004613"/>
    </source>
</evidence>
<comment type="subcellular location">
    <subcellularLocation>
        <location evidence="1">Secreted</location>
    </subcellularLocation>
</comment>
<dbReference type="AlphaFoldDB" id="A0A1E5G3I3"/>
<keyword evidence="4 7" id="KW-0645">Protease</keyword>
<evidence type="ECO:0000259" key="9">
    <source>
        <dbReference type="PROSITE" id="PS51272"/>
    </source>
</evidence>
<dbReference type="SUPFAM" id="SSF52743">
    <property type="entry name" value="Subtilisin-like"/>
    <property type="match status" value="1"/>
</dbReference>
<dbReference type="PRINTS" id="PR00723">
    <property type="entry name" value="SUBTILISIN"/>
</dbReference>
<dbReference type="InterPro" id="IPR000209">
    <property type="entry name" value="Peptidase_S8/S53_dom"/>
</dbReference>
<keyword evidence="11" id="KW-1185">Reference proteome</keyword>
<dbReference type="GO" id="GO:0004252">
    <property type="term" value="F:serine-type endopeptidase activity"/>
    <property type="evidence" value="ECO:0007669"/>
    <property type="project" value="UniProtKB-UniRule"/>
</dbReference>
<dbReference type="Pfam" id="PF00082">
    <property type="entry name" value="Peptidase_S8"/>
    <property type="match status" value="1"/>
</dbReference>
<evidence type="ECO:0000256" key="6">
    <source>
        <dbReference type="ARBA" id="ARBA00022825"/>
    </source>
</evidence>
<dbReference type="PANTHER" id="PTHR43399:SF4">
    <property type="entry name" value="CELL WALL-ASSOCIATED PROTEASE"/>
    <property type="match status" value="1"/>
</dbReference>
<dbReference type="GO" id="GO:0005576">
    <property type="term" value="C:extracellular region"/>
    <property type="evidence" value="ECO:0007669"/>
    <property type="project" value="UniProtKB-SubCell"/>
</dbReference>
<evidence type="ECO:0000313" key="11">
    <source>
        <dbReference type="Proteomes" id="UP000094296"/>
    </source>
</evidence>
<feature type="active site" description="Charge relay system" evidence="7">
    <location>
        <position position="167"/>
    </location>
</feature>
<evidence type="ECO:0000256" key="3">
    <source>
        <dbReference type="ARBA" id="ARBA00022525"/>
    </source>
</evidence>
<evidence type="ECO:0000256" key="8">
    <source>
        <dbReference type="RuleBase" id="RU003355"/>
    </source>
</evidence>
<dbReference type="RefSeq" id="WP_069642654.1">
    <property type="nucleotide sequence ID" value="NZ_MIJE01000007.1"/>
</dbReference>
<dbReference type="SUPFAM" id="SSF89260">
    <property type="entry name" value="Collagen-binding domain"/>
    <property type="match status" value="3"/>
</dbReference>
<comment type="caution">
    <text evidence="10">The sequence shown here is derived from an EMBL/GenBank/DDBJ whole genome shotgun (WGS) entry which is preliminary data.</text>
</comment>
<feature type="domain" description="SLH" evidence="9">
    <location>
        <begin position="957"/>
        <end position="1020"/>
    </location>
</feature>
<dbReference type="PROSITE" id="PS51272">
    <property type="entry name" value="SLH"/>
    <property type="match status" value="3"/>
</dbReference>
<reference evidence="10 11" key="1">
    <citation type="submission" date="2016-09" db="EMBL/GenBank/DDBJ databases">
        <title>Draft genome sequence for the type strain of Desulfuribacillus alkaliarsenatis AHT28, an obligately anaerobic, sulfidogenic bacterium isolated from Russian soda lake sediments.</title>
        <authorList>
            <person name="Abin C.A."/>
            <person name="Hollibaugh J.T."/>
        </authorList>
    </citation>
    <scope>NUCLEOTIDE SEQUENCE [LARGE SCALE GENOMIC DNA]</scope>
    <source>
        <strain evidence="10 11">AHT28</strain>
    </source>
</reference>
<dbReference type="InterPro" id="IPR022398">
    <property type="entry name" value="Peptidase_S8_His-AS"/>
</dbReference>
<feature type="active site" description="Charge relay system" evidence="7">
    <location>
        <position position="353"/>
    </location>
</feature>
<feature type="domain" description="SLH" evidence="9">
    <location>
        <begin position="1028"/>
        <end position="1086"/>
    </location>
</feature>
<dbReference type="PROSITE" id="PS00138">
    <property type="entry name" value="SUBTILASE_SER"/>
    <property type="match status" value="1"/>
</dbReference>
<dbReference type="PROSITE" id="PS00137">
    <property type="entry name" value="SUBTILASE_HIS"/>
    <property type="match status" value="1"/>
</dbReference>
<feature type="domain" description="SLH" evidence="9">
    <location>
        <begin position="891"/>
        <end position="954"/>
    </location>
</feature>
<comment type="similarity">
    <text evidence="2 7 8">Belongs to the peptidase S8 family.</text>
</comment>
<evidence type="ECO:0000313" key="10">
    <source>
        <dbReference type="EMBL" id="OEF97649.1"/>
    </source>
</evidence>
<dbReference type="EMBL" id="MIJE01000007">
    <property type="protein sequence ID" value="OEF97649.1"/>
    <property type="molecule type" value="Genomic_DNA"/>
</dbReference>
<accession>A0A1E5G3I3</accession>
<feature type="active site" description="Charge relay system" evidence="7">
    <location>
        <position position="200"/>
    </location>
</feature>
<dbReference type="InterPro" id="IPR036852">
    <property type="entry name" value="Peptidase_S8/S53_dom_sf"/>
</dbReference>
<dbReference type="InterPro" id="IPR013783">
    <property type="entry name" value="Ig-like_fold"/>
</dbReference>
<evidence type="ECO:0000256" key="4">
    <source>
        <dbReference type="ARBA" id="ARBA00022670"/>
    </source>
</evidence>